<evidence type="ECO:0000313" key="2">
    <source>
        <dbReference type="Proteomes" id="UP001148737"/>
    </source>
</evidence>
<accession>A0ACC1QNZ4</accession>
<reference evidence="1" key="1">
    <citation type="submission" date="2022-07" db="EMBL/GenBank/DDBJ databases">
        <title>Genome Sequence of Lecanicillium saksenae.</title>
        <authorList>
            <person name="Buettner E."/>
        </authorList>
    </citation>
    <scope>NUCLEOTIDE SEQUENCE</scope>
    <source>
        <strain evidence="1">VT-O1</strain>
    </source>
</reference>
<protein>
    <submittedName>
        <fullName evidence="1">Uncharacterized protein</fullName>
    </submittedName>
</protein>
<dbReference type="Proteomes" id="UP001148737">
    <property type="component" value="Unassembled WGS sequence"/>
</dbReference>
<name>A0ACC1QNZ4_9HYPO</name>
<gene>
    <name evidence="1" type="ORF">NLG97_g6720</name>
</gene>
<organism evidence="1 2">
    <name type="scientific">Lecanicillium saksenae</name>
    <dbReference type="NCBI Taxonomy" id="468837"/>
    <lineage>
        <taxon>Eukaryota</taxon>
        <taxon>Fungi</taxon>
        <taxon>Dikarya</taxon>
        <taxon>Ascomycota</taxon>
        <taxon>Pezizomycotina</taxon>
        <taxon>Sordariomycetes</taxon>
        <taxon>Hypocreomycetidae</taxon>
        <taxon>Hypocreales</taxon>
        <taxon>Cordycipitaceae</taxon>
        <taxon>Lecanicillium</taxon>
    </lineage>
</organism>
<comment type="caution">
    <text evidence="1">The sequence shown here is derived from an EMBL/GenBank/DDBJ whole genome shotgun (WGS) entry which is preliminary data.</text>
</comment>
<sequence>MLFVTIKMWKQALLAAGAAGATTESIQIESATANTNSVPGQSFISYSIELSSFPDFAGNKSNPNTFTDNLLTNIGDIIGSKPYIRVGGNTQDYALTTRPPSTSAPPSSSRTRRSRESSSRTAST</sequence>
<proteinExistence type="predicted"/>
<evidence type="ECO:0000313" key="1">
    <source>
        <dbReference type="EMBL" id="KAJ3485919.1"/>
    </source>
</evidence>
<dbReference type="EMBL" id="JANAKD010000931">
    <property type="protein sequence ID" value="KAJ3485919.1"/>
    <property type="molecule type" value="Genomic_DNA"/>
</dbReference>
<keyword evidence="2" id="KW-1185">Reference proteome</keyword>